<feature type="domain" description="Ketosynthase family 3 (KS3)" evidence="4">
    <location>
        <begin position="32"/>
        <end position="458"/>
    </location>
</feature>
<accession>A0ABU7PP47</accession>
<evidence type="ECO:0000256" key="1">
    <source>
        <dbReference type="ARBA" id="ARBA00001957"/>
    </source>
</evidence>
<dbReference type="EMBL" id="JAZEWV010000067">
    <property type="protein sequence ID" value="MEE4547002.1"/>
    <property type="molecule type" value="Genomic_DNA"/>
</dbReference>
<protein>
    <submittedName>
        <fullName evidence="5">Polyketide synthase</fullName>
    </submittedName>
</protein>
<name>A0ABU7PP47_9ACTN</name>
<keyword evidence="3" id="KW-0511">Multifunctional enzyme</keyword>
<dbReference type="Gene3D" id="3.40.47.10">
    <property type="match status" value="1"/>
</dbReference>
<dbReference type="Pfam" id="PF02801">
    <property type="entry name" value="Ketoacyl-synt_C"/>
    <property type="match status" value="1"/>
</dbReference>
<dbReference type="Pfam" id="PF00109">
    <property type="entry name" value="ketoacyl-synt"/>
    <property type="match status" value="1"/>
</dbReference>
<evidence type="ECO:0000256" key="3">
    <source>
        <dbReference type="ARBA" id="ARBA00023268"/>
    </source>
</evidence>
<dbReference type="SMART" id="SM00825">
    <property type="entry name" value="PKS_KS"/>
    <property type="match status" value="1"/>
</dbReference>
<dbReference type="InterPro" id="IPR014031">
    <property type="entry name" value="Ketoacyl_synth_C"/>
</dbReference>
<dbReference type="PROSITE" id="PS52004">
    <property type="entry name" value="KS3_2"/>
    <property type="match status" value="1"/>
</dbReference>
<sequence length="600" mass="62069">MSDDQIRHFLNRVTAQLRETRARLRDLEDMRSEPVAIVGTACRFPGGVTSSGELWDLVAAGGEAITGLPANRGWDLEGLYDPDPQTPGRSYVRGGGFLHDADRFDAEFFGISPREALAMDPQQRLLLETAWEAFESAGIDPALLRGSDTAVFTGLVYGDYAPPGSRIPAELEGHVVTGSATSVASGRISYTLGLEGPAVTVDTACSGSLVALHLAVRSLRDGECSLALAGGITVMYTPDDLAQFARMRGVSADGRSRAFGAGADGFGMAEGAGLVLVERLSDARRNGHRVLAVIRGSAVNQDGASNGLSAPNGPSQERVIRRALESAGLSPEDVDVVEAHGTGTKLGDPIEAQALMATYGQRPPDAEPLWLGSVKSNIGHAQGAAGIAGVLKMVEALRHGVLPPTLHADPPSPFIDWSAGAVRLLTEPRAWPSTGRPRRAAVSAFGISGTNAHMILEQAPEEPAPVEEEGAAGEASAVRLAGAAAVTADRAVTAVVAWPVSGRTPEALRAQAARLAEAVAADPDAAVDDIGRALATNRAAFDHRAVVVGEGRAALLSGLRALAQDGDSPALIRGTTADSGTGASKTEGGVRPVFVFPGQG</sequence>
<dbReference type="CDD" id="cd00833">
    <property type="entry name" value="PKS"/>
    <property type="match status" value="1"/>
</dbReference>
<dbReference type="InterPro" id="IPR032821">
    <property type="entry name" value="PKS_assoc"/>
</dbReference>
<comment type="caution">
    <text evidence="5">The sequence shown here is derived from an EMBL/GenBank/DDBJ whole genome shotgun (WGS) entry which is preliminary data.</text>
</comment>
<dbReference type="PANTHER" id="PTHR43775:SF51">
    <property type="entry name" value="INACTIVE PHENOLPHTHIOCEROL SYNTHESIS POLYKETIDE SYNTHASE TYPE I PKS1-RELATED"/>
    <property type="match status" value="1"/>
</dbReference>
<evidence type="ECO:0000259" key="4">
    <source>
        <dbReference type="PROSITE" id="PS52004"/>
    </source>
</evidence>
<dbReference type="Gene3D" id="3.30.70.3290">
    <property type="match status" value="1"/>
</dbReference>
<evidence type="ECO:0000313" key="6">
    <source>
        <dbReference type="Proteomes" id="UP001344658"/>
    </source>
</evidence>
<keyword evidence="2" id="KW-0808">Transferase</keyword>
<keyword evidence="6" id="KW-1185">Reference proteome</keyword>
<dbReference type="Pfam" id="PF08990">
    <property type="entry name" value="Docking"/>
    <property type="match status" value="1"/>
</dbReference>
<feature type="non-terminal residue" evidence="5">
    <location>
        <position position="600"/>
    </location>
</feature>
<evidence type="ECO:0000256" key="2">
    <source>
        <dbReference type="ARBA" id="ARBA00022679"/>
    </source>
</evidence>
<organism evidence="5 6">
    <name type="scientific">Actinacidiphila polyblastidii</name>
    <dbReference type="NCBI Taxonomy" id="3110430"/>
    <lineage>
        <taxon>Bacteria</taxon>
        <taxon>Bacillati</taxon>
        <taxon>Actinomycetota</taxon>
        <taxon>Actinomycetes</taxon>
        <taxon>Kitasatosporales</taxon>
        <taxon>Streptomycetaceae</taxon>
        <taxon>Actinacidiphila</taxon>
    </lineage>
</organism>
<dbReference type="InterPro" id="IPR020841">
    <property type="entry name" value="PKS_Beta-ketoAc_synthase_dom"/>
</dbReference>
<evidence type="ECO:0000313" key="5">
    <source>
        <dbReference type="EMBL" id="MEE4547002.1"/>
    </source>
</evidence>
<dbReference type="Proteomes" id="UP001344658">
    <property type="component" value="Unassembled WGS sequence"/>
</dbReference>
<dbReference type="InterPro" id="IPR015083">
    <property type="entry name" value="NorB/c/GfsB-D-like_docking"/>
</dbReference>
<dbReference type="SUPFAM" id="SSF53901">
    <property type="entry name" value="Thiolase-like"/>
    <property type="match status" value="1"/>
</dbReference>
<reference evidence="5 6" key="1">
    <citation type="submission" date="2023-12" db="EMBL/GenBank/DDBJ databases">
        <title>Streptomyces sp. V4-01.</title>
        <authorList>
            <person name="Somphong A."/>
            <person name="Phongsopitanun W."/>
        </authorList>
    </citation>
    <scope>NUCLEOTIDE SEQUENCE [LARGE SCALE GENOMIC DNA]</scope>
    <source>
        <strain evidence="5 6">V4-01</strain>
    </source>
</reference>
<proteinExistence type="predicted"/>
<gene>
    <name evidence="5" type="ORF">V2S66_34185</name>
</gene>
<dbReference type="PANTHER" id="PTHR43775">
    <property type="entry name" value="FATTY ACID SYNTHASE"/>
    <property type="match status" value="1"/>
</dbReference>
<dbReference type="RefSeq" id="WP_330800980.1">
    <property type="nucleotide sequence ID" value="NZ_JAZEWV010000067.1"/>
</dbReference>
<dbReference type="InterPro" id="IPR016039">
    <property type="entry name" value="Thiolase-like"/>
</dbReference>
<dbReference type="InterPro" id="IPR050091">
    <property type="entry name" value="PKS_NRPS_Biosynth_Enz"/>
</dbReference>
<comment type="cofactor">
    <cofactor evidence="1">
        <name>pantetheine 4'-phosphate</name>
        <dbReference type="ChEBI" id="CHEBI:47942"/>
    </cofactor>
</comment>
<dbReference type="Pfam" id="PF16197">
    <property type="entry name" value="KAsynt_C_assoc"/>
    <property type="match status" value="1"/>
</dbReference>
<dbReference type="InterPro" id="IPR014030">
    <property type="entry name" value="Ketoacyl_synth_N"/>
</dbReference>